<protein>
    <submittedName>
        <fullName evidence="1">Uncharacterized protein</fullName>
    </submittedName>
</protein>
<name>A0A517YCC4_9BACT</name>
<dbReference type="AlphaFoldDB" id="A0A517YCC4"/>
<sequence precursor="true">MGVVNACQSGRCKLLEASRTGWGLWKFPESTVAIFWQVSECLSEKLGECGQYVLATCRGHGKQEPASPLRILTTWRLPC</sequence>
<keyword evidence="2" id="KW-1185">Reference proteome</keyword>
<organism evidence="1 2">
    <name type="scientific">Anatilimnocola aggregata</name>
    <dbReference type="NCBI Taxonomy" id="2528021"/>
    <lineage>
        <taxon>Bacteria</taxon>
        <taxon>Pseudomonadati</taxon>
        <taxon>Planctomycetota</taxon>
        <taxon>Planctomycetia</taxon>
        <taxon>Pirellulales</taxon>
        <taxon>Pirellulaceae</taxon>
        <taxon>Anatilimnocola</taxon>
    </lineage>
</organism>
<dbReference type="Proteomes" id="UP000315017">
    <property type="component" value="Chromosome"/>
</dbReference>
<gene>
    <name evidence="1" type="ORF">ETAA8_29860</name>
</gene>
<evidence type="ECO:0000313" key="1">
    <source>
        <dbReference type="EMBL" id="QDU27895.1"/>
    </source>
</evidence>
<proteinExistence type="predicted"/>
<accession>A0A517YCC4</accession>
<reference evidence="1 2" key="1">
    <citation type="submission" date="2019-02" db="EMBL/GenBank/DDBJ databases">
        <title>Deep-cultivation of Planctomycetes and their phenomic and genomic characterization uncovers novel biology.</title>
        <authorList>
            <person name="Wiegand S."/>
            <person name="Jogler M."/>
            <person name="Boedeker C."/>
            <person name="Pinto D."/>
            <person name="Vollmers J."/>
            <person name="Rivas-Marin E."/>
            <person name="Kohn T."/>
            <person name="Peeters S.H."/>
            <person name="Heuer A."/>
            <person name="Rast P."/>
            <person name="Oberbeckmann S."/>
            <person name="Bunk B."/>
            <person name="Jeske O."/>
            <person name="Meyerdierks A."/>
            <person name="Storesund J.E."/>
            <person name="Kallscheuer N."/>
            <person name="Luecker S."/>
            <person name="Lage O.M."/>
            <person name="Pohl T."/>
            <person name="Merkel B.J."/>
            <person name="Hornburger P."/>
            <person name="Mueller R.-W."/>
            <person name="Bruemmer F."/>
            <person name="Labrenz M."/>
            <person name="Spormann A.M."/>
            <person name="Op den Camp H."/>
            <person name="Overmann J."/>
            <person name="Amann R."/>
            <person name="Jetten M.S.M."/>
            <person name="Mascher T."/>
            <person name="Medema M.H."/>
            <person name="Devos D.P."/>
            <person name="Kaster A.-K."/>
            <person name="Ovreas L."/>
            <person name="Rohde M."/>
            <person name="Galperin M.Y."/>
            <person name="Jogler C."/>
        </authorList>
    </citation>
    <scope>NUCLEOTIDE SEQUENCE [LARGE SCALE GENOMIC DNA]</scope>
    <source>
        <strain evidence="1 2">ETA_A8</strain>
    </source>
</reference>
<dbReference type="KEGG" id="aagg:ETAA8_29860"/>
<evidence type="ECO:0000313" key="2">
    <source>
        <dbReference type="Proteomes" id="UP000315017"/>
    </source>
</evidence>
<dbReference type="EMBL" id="CP036274">
    <property type="protein sequence ID" value="QDU27895.1"/>
    <property type="molecule type" value="Genomic_DNA"/>
</dbReference>